<evidence type="ECO:0000313" key="2">
    <source>
        <dbReference type="Proteomes" id="UP001164250"/>
    </source>
</evidence>
<accession>A0ACC1AM20</accession>
<keyword evidence="2" id="KW-1185">Reference proteome</keyword>
<comment type="caution">
    <text evidence="1">The sequence shown here is derived from an EMBL/GenBank/DDBJ whole genome shotgun (WGS) entry which is preliminary data.</text>
</comment>
<organism evidence="1 2">
    <name type="scientific">Pistacia atlantica</name>
    <dbReference type="NCBI Taxonomy" id="434234"/>
    <lineage>
        <taxon>Eukaryota</taxon>
        <taxon>Viridiplantae</taxon>
        <taxon>Streptophyta</taxon>
        <taxon>Embryophyta</taxon>
        <taxon>Tracheophyta</taxon>
        <taxon>Spermatophyta</taxon>
        <taxon>Magnoliopsida</taxon>
        <taxon>eudicotyledons</taxon>
        <taxon>Gunneridae</taxon>
        <taxon>Pentapetalae</taxon>
        <taxon>rosids</taxon>
        <taxon>malvids</taxon>
        <taxon>Sapindales</taxon>
        <taxon>Anacardiaceae</taxon>
        <taxon>Pistacia</taxon>
    </lineage>
</organism>
<reference evidence="2" key="1">
    <citation type="journal article" date="2023" name="G3 (Bethesda)">
        <title>Genome assembly and association tests identify interacting loci associated with vigor, precocity, and sex in interspecific pistachio rootstocks.</title>
        <authorList>
            <person name="Palmer W."/>
            <person name="Jacygrad E."/>
            <person name="Sagayaradj S."/>
            <person name="Cavanaugh K."/>
            <person name="Han R."/>
            <person name="Bertier L."/>
            <person name="Beede B."/>
            <person name="Kafkas S."/>
            <person name="Golino D."/>
            <person name="Preece J."/>
            <person name="Michelmore R."/>
        </authorList>
    </citation>
    <scope>NUCLEOTIDE SEQUENCE [LARGE SCALE GENOMIC DNA]</scope>
</reference>
<sequence>MRKRTVYAWSVAIICFIVLMIVTPAIPQSQEYHDFADQREFFGIPNTLNVVSNFPFLVIGLIGLVLCYHRNYFKLSLQGELWGWTCFFIGVAAVGIGSSYYHLKPNDARLVWDRLPMTIAFTSIIAIFIIERIDEQKGTVSLIPLVLAGVVSILYWRFFDDLRPYALVQFVPCIAIPLMAILLPPMYTHSSYWLWAAAFYLLAKVEEAADKPMYRWTHHIVSGHTLKHLCAAMVPVFLTLMLAKRSVETQRISLLKTWKISWTKIKENGSKTLFSRGQDSRLSHTNFSRRVATDLCSHRRSLLTRHQAVVVTILLSFAHQLTVTKKLTSHRSFAQLSTVTNRSHHSSSFTKLLAHYSRVSVTLTLSVLTPQP</sequence>
<proteinExistence type="predicted"/>
<dbReference type="EMBL" id="CM047905">
    <property type="protein sequence ID" value="KAJ0087741.1"/>
    <property type="molecule type" value="Genomic_DNA"/>
</dbReference>
<evidence type="ECO:0000313" key="1">
    <source>
        <dbReference type="EMBL" id="KAJ0087741.1"/>
    </source>
</evidence>
<gene>
    <name evidence="1" type="ORF">Patl1_32339</name>
</gene>
<protein>
    <submittedName>
        <fullName evidence="1">Uncharacterized protein</fullName>
    </submittedName>
</protein>
<name>A0ACC1AM20_9ROSI</name>
<dbReference type="Proteomes" id="UP001164250">
    <property type="component" value="Chromosome 9"/>
</dbReference>